<sequence length="260" mass="27688">MTNDDIRAALARELDLWAEAGRTATLWWRDDDAVAPSPALDRLRDAATAAGVPVALAVIPAGATPDLAEELRRWPGVSVLQHGLSHANHEVPPARKTELGSARSVEAVLADLAEGWRLLRPFDPLPVLVPPWNRIAADVAARLPALGYAGLSTFNARPRPCPVPGLVQVNTHVDVIDWRGGGGFAGTGAAIGAMVRHLAARRTGAADPDEATGLLTHHLVHDEPCRRFLDRFLAAASEHPAVRWVDAPALFGSPSPRCPP</sequence>
<evidence type="ECO:0000313" key="2">
    <source>
        <dbReference type="Proteomes" id="UP000595197"/>
    </source>
</evidence>
<keyword evidence="2" id="KW-1185">Reference proteome</keyword>
<dbReference type="InterPro" id="IPR049591">
    <property type="entry name" value="CE4_u4-like"/>
</dbReference>
<dbReference type="Gene3D" id="3.20.20.370">
    <property type="entry name" value="Glycoside hydrolase/deacetylase"/>
    <property type="match status" value="1"/>
</dbReference>
<gene>
    <name evidence="1" type="ORF">IGS68_26095</name>
</gene>
<dbReference type="Proteomes" id="UP000595197">
    <property type="component" value="Chromosome"/>
</dbReference>
<dbReference type="CDD" id="cd10928">
    <property type="entry name" value="CE4_u4"/>
    <property type="match status" value="1"/>
</dbReference>
<reference evidence="1" key="1">
    <citation type="submission" date="2021-02" db="EMBL/GenBank/DDBJ databases">
        <title>Skermanella TT6 skin isolate.</title>
        <authorList>
            <person name="Lee K."/>
            <person name="Ganzorig M."/>
        </authorList>
    </citation>
    <scope>NUCLEOTIDE SEQUENCE</scope>
    <source>
        <strain evidence="1">TT6</strain>
    </source>
</reference>
<organism evidence="1 2">
    <name type="scientific">Skermanella cutis</name>
    <dbReference type="NCBI Taxonomy" id="2775420"/>
    <lineage>
        <taxon>Bacteria</taxon>
        <taxon>Pseudomonadati</taxon>
        <taxon>Pseudomonadota</taxon>
        <taxon>Alphaproteobacteria</taxon>
        <taxon>Rhodospirillales</taxon>
        <taxon>Azospirillaceae</taxon>
        <taxon>Skermanella</taxon>
    </lineage>
</organism>
<protein>
    <submittedName>
        <fullName evidence="1">Polysaccharide deacetylase family protein</fullName>
    </submittedName>
</protein>
<dbReference type="RefSeq" id="WP_201075611.1">
    <property type="nucleotide sequence ID" value="NZ_CP067420.1"/>
</dbReference>
<dbReference type="SUPFAM" id="SSF88713">
    <property type="entry name" value="Glycoside hydrolase/deacetylase"/>
    <property type="match status" value="1"/>
</dbReference>
<proteinExistence type="predicted"/>
<dbReference type="EMBL" id="CP067420">
    <property type="protein sequence ID" value="QQP89408.1"/>
    <property type="molecule type" value="Genomic_DNA"/>
</dbReference>
<accession>A0ABX7B5L7</accession>
<dbReference type="InterPro" id="IPR011330">
    <property type="entry name" value="Glyco_hydro/deAcase_b/a-brl"/>
</dbReference>
<evidence type="ECO:0000313" key="1">
    <source>
        <dbReference type="EMBL" id="QQP89408.1"/>
    </source>
</evidence>
<name>A0ABX7B5L7_9PROT</name>